<organism evidence="3 4">
    <name type="scientific">Aphanomyces astaci</name>
    <name type="common">Crayfish plague agent</name>
    <dbReference type="NCBI Taxonomy" id="112090"/>
    <lineage>
        <taxon>Eukaryota</taxon>
        <taxon>Sar</taxon>
        <taxon>Stramenopiles</taxon>
        <taxon>Oomycota</taxon>
        <taxon>Saprolegniomycetes</taxon>
        <taxon>Saprolegniales</taxon>
        <taxon>Verrucalvaceae</taxon>
        <taxon>Aphanomyces</taxon>
    </lineage>
</organism>
<dbReference type="Gene3D" id="3.10.20.90">
    <property type="entry name" value="Phosphatidylinositol 3-kinase Catalytic Subunit, Chain A, domain 1"/>
    <property type="match status" value="1"/>
</dbReference>
<evidence type="ECO:0000313" key="4">
    <source>
        <dbReference type="Proteomes" id="UP000469452"/>
    </source>
</evidence>
<evidence type="ECO:0000256" key="1">
    <source>
        <dbReference type="SAM" id="MobiDB-lite"/>
    </source>
</evidence>
<dbReference type="Proteomes" id="UP000469452">
    <property type="component" value="Unassembled WGS sequence"/>
</dbReference>
<reference evidence="3 4" key="1">
    <citation type="submission" date="2019-06" db="EMBL/GenBank/DDBJ databases">
        <title>Genomics analysis of Aphanomyces spp. identifies a new class of oomycete effector associated with host adaptation.</title>
        <authorList>
            <person name="Gaulin E."/>
        </authorList>
    </citation>
    <scope>NUCLEOTIDE SEQUENCE [LARGE SCALE GENOMIC DNA]</scope>
    <source>
        <strain evidence="3 4">E</strain>
    </source>
</reference>
<comment type="caution">
    <text evidence="3">The sequence shown here is derived from an EMBL/GenBank/DDBJ whole genome shotgun (WGS) entry which is preliminary data.</text>
</comment>
<sequence length="226" mass="24971">MMLLSRAPSSQVHAPSAIHRPLSPDVPIAPTTPSPPPPLPRVVVPVGENQVLVQVVRGKDRYRFAMDTVSSVFDVKTHLEVLSGVAARSQRLLFKGKYPTDDLALSSLVSSTNTSPSSLVFMLLFDERQHVRVDVQATTVELQLQLVTHRTNLARLEGQIQRNFFDATDVSLRLRQLLDAVEILLSNAEIACDSSPSHDLRQLSTDAQALRDAITQVHEALITRRT</sequence>
<feature type="domain" description="Ubiquitin-like" evidence="2">
    <location>
        <begin position="49"/>
        <end position="108"/>
    </location>
</feature>
<gene>
    <name evidence="3" type="ORF">AaE_000129</name>
</gene>
<dbReference type="InterPro" id="IPR000626">
    <property type="entry name" value="Ubiquitin-like_dom"/>
</dbReference>
<dbReference type="PROSITE" id="PS50053">
    <property type="entry name" value="UBIQUITIN_2"/>
    <property type="match status" value="1"/>
</dbReference>
<dbReference type="AlphaFoldDB" id="A0A6A5B029"/>
<evidence type="ECO:0000259" key="2">
    <source>
        <dbReference type="PROSITE" id="PS50053"/>
    </source>
</evidence>
<accession>A0A6A5B029</accession>
<evidence type="ECO:0000313" key="3">
    <source>
        <dbReference type="EMBL" id="KAF0776171.1"/>
    </source>
</evidence>
<proteinExistence type="predicted"/>
<feature type="region of interest" description="Disordered" evidence="1">
    <location>
        <begin position="1"/>
        <end position="35"/>
    </location>
</feature>
<dbReference type="EMBL" id="VJMI01000252">
    <property type="protein sequence ID" value="KAF0776171.1"/>
    <property type="molecule type" value="Genomic_DNA"/>
</dbReference>
<name>A0A6A5B029_APHAT</name>
<dbReference type="InterPro" id="IPR029071">
    <property type="entry name" value="Ubiquitin-like_domsf"/>
</dbReference>
<protein>
    <recommendedName>
        <fullName evidence="2">Ubiquitin-like domain-containing protein</fullName>
    </recommendedName>
</protein>
<dbReference type="SUPFAM" id="SSF54236">
    <property type="entry name" value="Ubiquitin-like"/>
    <property type="match status" value="1"/>
</dbReference>